<dbReference type="GO" id="GO:0043295">
    <property type="term" value="F:glutathione binding"/>
    <property type="evidence" value="ECO:0007669"/>
    <property type="project" value="TreeGrafter"/>
</dbReference>
<evidence type="ECO:0000313" key="8">
    <source>
        <dbReference type="EMBL" id="KAJ0964033.1"/>
    </source>
</evidence>
<comment type="catalytic activity">
    <reaction evidence="4">
        <text>RX + glutathione = an S-substituted glutathione + a halide anion + H(+)</text>
        <dbReference type="Rhea" id="RHEA:16437"/>
        <dbReference type="ChEBI" id="CHEBI:15378"/>
        <dbReference type="ChEBI" id="CHEBI:16042"/>
        <dbReference type="ChEBI" id="CHEBI:17792"/>
        <dbReference type="ChEBI" id="CHEBI:57925"/>
        <dbReference type="ChEBI" id="CHEBI:90779"/>
        <dbReference type="EC" id="2.5.1.18"/>
    </reaction>
</comment>
<dbReference type="InterPro" id="IPR004045">
    <property type="entry name" value="Glutathione_S-Trfase_N"/>
</dbReference>
<dbReference type="AlphaFoldDB" id="A0A9D5C085"/>
<dbReference type="OrthoDB" id="422574at2759"/>
<organism evidence="8 9">
    <name type="scientific">Dioscorea zingiberensis</name>
    <dbReference type="NCBI Taxonomy" id="325984"/>
    <lineage>
        <taxon>Eukaryota</taxon>
        <taxon>Viridiplantae</taxon>
        <taxon>Streptophyta</taxon>
        <taxon>Embryophyta</taxon>
        <taxon>Tracheophyta</taxon>
        <taxon>Spermatophyta</taxon>
        <taxon>Magnoliopsida</taxon>
        <taxon>Liliopsida</taxon>
        <taxon>Dioscoreales</taxon>
        <taxon>Dioscoreaceae</taxon>
        <taxon>Dioscorea</taxon>
    </lineage>
</organism>
<dbReference type="CDD" id="cd03187">
    <property type="entry name" value="GST_C_Phi"/>
    <property type="match status" value="1"/>
</dbReference>
<gene>
    <name evidence="8" type="ORF">J5N97_029155</name>
</gene>
<name>A0A9D5C085_9LILI</name>
<dbReference type="Gene3D" id="3.40.30.10">
    <property type="entry name" value="Glutaredoxin"/>
    <property type="match status" value="1"/>
</dbReference>
<dbReference type="InterPro" id="IPR040079">
    <property type="entry name" value="Glutathione_S-Trfase"/>
</dbReference>
<reference evidence="8" key="1">
    <citation type="submission" date="2021-03" db="EMBL/GenBank/DDBJ databases">
        <authorList>
            <person name="Li Z."/>
            <person name="Yang C."/>
        </authorList>
    </citation>
    <scope>NUCLEOTIDE SEQUENCE</scope>
    <source>
        <strain evidence="8">Dzin_1.0</strain>
        <tissue evidence="8">Leaf</tissue>
    </source>
</reference>
<sequence>MEGVVKVYYGKPMLPDVSRVLACLYEKEIKFNLIDMHEGHQMSPGFLNLQASTSAPVPGFEDSSTILFESRAICRYVAEKYAKQNNKYLLGRDLLERASIEQWLKSEELSFDPPSSTLVFHLAFVPLNGACEPEKSLLEQNEKKLAKVLDVYEQRLGDSRFLAGNEFTLADLFHLPNSHYLANSEEWRHLFESRKNVRRWWKKISNRNSWRKVVEILKQEDALKKKQKEIKSLENQQTPVIRLSHLHRDSTSDQPTTTVTITKVDTEAPAAQSEKFLLINQQYLLVQKHMNQFRMVKKFNRTFPVHSQRQVFESTLQKKSPIEATQLAEKSPTEKTTQEKTSTEATQLAEKSPTESTTQQKTSTEATQLAEKSPPESTTQHTQQKTSTEATQIAEKSSTGRSNKQSARASTTNSNTQVDQVVAQRTTETAKEITPSESQTKSTPDPSKSNQTPNATEPAPKPEEQHAKSSDEQPKKGSASPEKHVP</sequence>
<keyword evidence="9" id="KW-1185">Reference proteome</keyword>
<dbReference type="EMBL" id="JAGGNH010000009">
    <property type="protein sequence ID" value="KAJ0964033.1"/>
    <property type="molecule type" value="Genomic_DNA"/>
</dbReference>
<dbReference type="InterPro" id="IPR034347">
    <property type="entry name" value="GST_Phi_C"/>
</dbReference>
<dbReference type="InterPro" id="IPR004046">
    <property type="entry name" value="GST_C"/>
</dbReference>
<evidence type="ECO:0000313" key="9">
    <source>
        <dbReference type="Proteomes" id="UP001085076"/>
    </source>
</evidence>
<dbReference type="GO" id="GO:0004364">
    <property type="term" value="F:glutathione transferase activity"/>
    <property type="evidence" value="ECO:0007669"/>
    <property type="project" value="UniProtKB-EC"/>
</dbReference>
<dbReference type="InterPro" id="IPR036249">
    <property type="entry name" value="Thioredoxin-like_sf"/>
</dbReference>
<feature type="compositionally biased region" description="Basic and acidic residues" evidence="5">
    <location>
        <begin position="460"/>
        <end position="486"/>
    </location>
</feature>
<dbReference type="InterPro" id="IPR036282">
    <property type="entry name" value="Glutathione-S-Trfase_C_sf"/>
</dbReference>
<dbReference type="PROSITE" id="PS50404">
    <property type="entry name" value="GST_NTER"/>
    <property type="match status" value="1"/>
</dbReference>
<comment type="similarity">
    <text evidence="1">Belongs to the GST superfamily. Phi family.</text>
</comment>
<keyword evidence="3" id="KW-0808">Transferase</keyword>
<feature type="compositionally biased region" description="Basic and acidic residues" evidence="5">
    <location>
        <begin position="331"/>
        <end position="342"/>
    </location>
</feature>
<feature type="domain" description="GST N-terminal" evidence="6">
    <location>
        <begin position="4"/>
        <end position="85"/>
    </location>
</feature>
<dbReference type="Proteomes" id="UP001085076">
    <property type="component" value="Miscellaneous, Linkage group lg09"/>
</dbReference>
<dbReference type="SUPFAM" id="SSF47616">
    <property type="entry name" value="GST C-terminal domain-like"/>
    <property type="match status" value="1"/>
</dbReference>
<feature type="compositionally biased region" description="Low complexity" evidence="5">
    <location>
        <begin position="354"/>
        <end position="368"/>
    </location>
</feature>
<dbReference type="Pfam" id="PF02798">
    <property type="entry name" value="GST_N"/>
    <property type="match status" value="1"/>
</dbReference>
<dbReference type="PANTHER" id="PTHR43900:SF96">
    <property type="entry name" value="GLUTATHIONE TRANSFERASE"/>
    <property type="match status" value="1"/>
</dbReference>
<feature type="domain" description="GST C-terminal" evidence="7">
    <location>
        <begin position="93"/>
        <end position="230"/>
    </location>
</feature>
<comment type="caution">
    <text evidence="8">The sequence shown here is derived from an EMBL/GenBank/DDBJ whole genome shotgun (WGS) entry which is preliminary data.</text>
</comment>
<accession>A0A9D5C085</accession>
<dbReference type="SUPFAM" id="SSF52833">
    <property type="entry name" value="Thioredoxin-like"/>
    <property type="match status" value="1"/>
</dbReference>
<dbReference type="GO" id="GO:0009636">
    <property type="term" value="P:response to toxic substance"/>
    <property type="evidence" value="ECO:0007669"/>
    <property type="project" value="UniProtKB-ARBA"/>
</dbReference>
<dbReference type="SFLD" id="SFLDS00019">
    <property type="entry name" value="Glutathione_Transferase_(cytos"/>
    <property type="match status" value="1"/>
</dbReference>
<evidence type="ECO:0000256" key="1">
    <source>
        <dbReference type="ARBA" id="ARBA00010128"/>
    </source>
</evidence>
<dbReference type="FunFam" id="1.20.1050.10:FF:000042">
    <property type="entry name" value="Glutathione S-transferase F9"/>
    <property type="match status" value="1"/>
</dbReference>
<feature type="compositionally biased region" description="Polar residues" evidence="5">
    <location>
        <begin position="389"/>
        <end position="427"/>
    </location>
</feature>
<dbReference type="Pfam" id="PF00043">
    <property type="entry name" value="GST_C"/>
    <property type="match status" value="1"/>
</dbReference>
<dbReference type="InterPro" id="IPR010987">
    <property type="entry name" value="Glutathione-S-Trfase_C-like"/>
</dbReference>
<dbReference type="PANTHER" id="PTHR43900">
    <property type="entry name" value="GLUTATHIONE S-TRANSFERASE RHO"/>
    <property type="match status" value="1"/>
</dbReference>
<evidence type="ECO:0000259" key="7">
    <source>
        <dbReference type="PROSITE" id="PS50405"/>
    </source>
</evidence>
<feature type="compositionally biased region" description="Low complexity" evidence="5">
    <location>
        <begin position="377"/>
        <end position="388"/>
    </location>
</feature>
<evidence type="ECO:0000259" key="6">
    <source>
        <dbReference type="PROSITE" id="PS50404"/>
    </source>
</evidence>
<evidence type="ECO:0000256" key="4">
    <source>
        <dbReference type="ARBA" id="ARBA00047960"/>
    </source>
</evidence>
<dbReference type="EC" id="2.5.1.18" evidence="2"/>
<dbReference type="Gene3D" id="1.20.1050.10">
    <property type="match status" value="1"/>
</dbReference>
<feature type="compositionally biased region" description="Polar residues" evidence="5">
    <location>
        <begin position="435"/>
        <end position="455"/>
    </location>
</feature>
<dbReference type="PROSITE" id="PS50405">
    <property type="entry name" value="GST_CTER"/>
    <property type="match status" value="1"/>
</dbReference>
<proteinExistence type="inferred from homology"/>
<feature type="region of interest" description="Disordered" evidence="5">
    <location>
        <begin position="314"/>
        <end position="486"/>
    </location>
</feature>
<reference evidence="8" key="2">
    <citation type="journal article" date="2022" name="Hortic Res">
        <title>The genome of Dioscorea zingiberensis sheds light on the biosynthesis, origin and evolution of the medicinally important diosgenin saponins.</title>
        <authorList>
            <person name="Li Y."/>
            <person name="Tan C."/>
            <person name="Li Z."/>
            <person name="Guo J."/>
            <person name="Li S."/>
            <person name="Chen X."/>
            <person name="Wang C."/>
            <person name="Dai X."/>
            <person name="Yang H."/>
            <person name="Song W."/>
            <person name="Hou L."/>
            <person name="Xu J."/>
            <person name="Tong Z."/>
            <person name="Xu A."/>
            <person name="Yuan X."/>
            <person name="Wang W."/>
            <person name="Yang Q."/>
            <person name="Chen L."/>
            <person name="Sun Z."/>
            <person name="Wang K."/>
            <person name="Pan B."/>
            <person name="Chen J."/>
            <person name="Bao Y."/>
            <person name="Liu F."/>
            <person name="Qi X."/>
            <person name="Gang D.R."/>
            <person name="Wen J."/>
            <person name="Li J."/>
        </authorList>
    </citation>
    <scope>NUCLEOTIDE SEQUENCE</scope>
    <source>
        <strain evidence="8">Dzin_1.0</strain>
    </source>
</reference>
<dbReference type="GO" id="GO:0005737">
    <property type="term" value="C:cytoplasm"/>
    <property type="evidence" value="ECO:0007669"/>
    <property type="project" value="TreeGrafter"/>
</dbReference>
<evidence type="ECO:0000256" key="3">
    <source>
        <dbReference type="ARBA" id="ARBA00022679"/>
    </source>
</evidence>
<protein>
    <recommendedName>
        <fullName evidence="2">glutathione transferase</fullName>
        <ecNumber evidence="2">2.5.1.18</ecNumber>
    </recommendedName>
</protein>
<dbReference type="GO" id="GO:0006749">
    <property type="term" value="P:glutathione metabolic process"/>
    <property type="evidence" value="ECO:0007669"/>
    <property type="project" value="TreeGrafter"/>
</dbReference>
<evidence type="ECO:0000256" key="2">
    <source>
        <dbReference type="ARBA" id="ARBA00012452"/>
    </source>
</evidence>
<evidence type="ECO:0000256" key="5">
    <source>
        <dbReference type="SAM" id="MobiDB-lite"/>
    </source>
</evidence>
<dbReference type="SFLD" id="SFLDG00358">
    <property type="entry name" value="Main_(cytGST)"/>
    <property type="match status" value="1"/>
</dbReference>